<organism evidence="2 3">
    <name type="scientific">Gymnopus androsaceus JB14</name>
    <dbReference type="NCBI Taxonomy" id="1447944"/>
    <lineage>
        <taxon>Eukaryota</taxon>
        <taxon>Fungi</taxon>
        <taxon>Dikarya</taxon>
        <taxon>Basidiomycota</taxon>
        <taxon>Agaricomycotina</taxon>
        <taxon>Agaricomycetes</taxon>
        <taxon>Agaricomycetidae</taxon>
        <taxon>Agaricales</taxon>
        <taxon>Marasmiineae</taxon>
        <taxon>Omphalotaceae</taxon>
        <taxon>Gymnopus</taxon>
    </lineage>
</organism>
<sequence>MADPQQSPASLTGSLRLDVLLLSTYLSGKQSIPSEPHQKDATMSLYLHISTLLAIGNASNRRAENVNAIIGETSQTAVQFLGGNDKGMDSPTESVEIAAENKEGSANSAERPVIPNGVHGKELLKEWEEGATIGASTLANNFTFGVHLQDLFDVIVSLKPGNSEDLKNFQYFIHHRAYWKLGWRVLDFSTHWGKLPFDIISECLAKSELESKDFTFKEVFNNYIQMHMLLRASSVTNSEPVYCVDSNNALQWLNMGEIKTPTPEAVREIVLALMGLEAMMPVLKHLLSAEGVVGALAENELLAYLSRTVKSSGDKSLAPDTDGGDGDERVEPDTDDRDEDNLESMLNNRFWTHETSVDRLLHAMRTVLAWQTSCKYIFEKATYSQSQTVQWKLSQFCYGGAPFDPTAFDADNVLSLLREWQEPANDLDIASARDVIFRTLNVKVHAEAALMDWIVTVKDVPPSQHSRSWPIGVSKKSCQLCWLLHLTYNKRRETQSQFVLPGTHGTFCAWLPPPGIPDDILLELRNELLAACRTFVPGHSRHSSASSATAPPPFQPYEHTLLRL</sequence>
<dbReference type="Pfam" id="PF14441">
    <property type="entry name" value="OTT_1508_deam"/>
    <property type="match status" value="1"/>
</dbReference>
<feature type="region of interest" description="Disordered" evidence="1">
    <location>
        <begin position="312"/>
        <end position="341"/>
    </location>
</feature>
<proteinExistence type="predicted"/>
<reference evidence="2" key="1">
    <citation type="journal article" date="2019" name="Environ. Microbiol.">
        <title>Fungal ecological strategies reflected in gene transcription - a case study of two litter decomposers.</title>
        <authorList>
            <person name="Barbi F."/>
            <person name="Kohler A."/>
            <person name="Barry K."/>
            <person name="Baskaran P."/>
            <person name="Daum C."/>
            <person name="Fauchery L."/>
            <person name="Ihrmark K."/>
            <person name="Kuo A."/>
            <person name="LaButti K."/>
            <person name="Lipzen A."/>
            <person name="Morin E."/>
            <person name="Grigoriev I.V."/>
            <person name="Henrissat B."/>
            <person name="Lindahl B."/>
            <person name="Martin F."/>
        </authorList>
    </citation>
    <scope>NUCLEOTIDE SEQUENCE</scope>
    <source>
        <strain evidence="2">JB14</strain>
    </source>
</reference>
<dbReference type="Proteomes" id="UP000799118">
    <property type="component" value="Unassembled WGS sequence"/>
</dbReference>
<evidence type="ECO:0000313" key="3">
    <source>
        <dbReference type="Proteomes" id="UP000799118"/>
    </source>
</evidence>
<evidence type="ECO:0000313" key="2">
    <source>
        <dbReference type="EMBL" id="KAE9388854.1"/>
    </source>
</evidence>
<protein>
    <submittedName>
        <fullName evidence="2">Uncharacterized protein</fullName>
    </submittedName>
</protein>
<accession>A0A6A4GUP4</accession>
<dbReference type="AlphaFoldDB" id="A0A6A4GUP4"/>
<name>A0A6A4GUP4_9AGAR</name>
<gene>
    <name evidence="2" type="ORF">BT96DRAFT_1003799</name>
</gene>
<dbReference type="OrthoDB" id="2889888at2759"/>
<dbReference type="InterPro" id="IPR027796">
    <property type="entry name" value="OTT_1508_deam-like"/>
</dbReference>
<dbReference type="EMBL" id="ML769723">
    <property type="protein sequence ID" value="KAE9388854.1"/>
    <property type="molecule type" value="Genomic_DNA"/>
</dbReference>
<keyword evidence="3" id="KW-1185">Reference proteome</keyword>
<evidence type="ECO:0000256" key="1">
    <source>
        <dbReference type="SAM" id="MobiDB-lite"/>
    </source>
</evidence>